<dbReference type="EMBL" id="CP063458">
    <property type="protein sequence ID" value="QOV88490.1"/>
    <property type="molecule type" value="Genomic_DNA"/>
</dbReference>
<gene>
    <name evidence="2" type="ORF">IPV69_19895</name>
</gene>
<evidence type="ECO:0000313" key="3">
    <source>
        <dbReference type="Proteomes" id="UP000593765"/>
    </source>
</evidence>
<evidence type="ECO:0000256" key="1">
    <source>
        <dbReference type="SAM" id="MobiDB-lite"/>
    </source>
</evidence>
<feature type="region of interest" description="Disordered" evidence="1">
    <location>
        <begin position="147"/>
        <end position="173"/>
    </location>
</feature>
<proteinExistence type="predicted"/>
<evidence type="ECO:0000313" key="2">
    <source>
        <dbReference type="EMBL" id="QOV88490.1"/>
    </source>
</evidence>
<organism evidence="2 3">
    <name type="scientific">Humisphaera borealis</name>
    <dbReference type="NCBI Taxonomy" id="2807512"/>
    <lineage>
        <taxon>Bacteria</taxon>
        <taxon>Pseudomonadati</taxon>
        <taxon>Planctomycetota</taxon>
        <taxon>Phycisphaerae</taxon>
        <taxon>Tepidisphaerales</taxon>
        <taxon>Tepidisphaeraceae</taxon>
        <taxon>Humisphaera</taxon>
    </lineage>
</organism>
<dbReference type="KEGG" id="hbs:IPV69_19895"/>
<name>A0A7M2WVI5_9BACT</name>
<dbReference type="Proteomes" id="UP000593765">
    <property type="component" value="Chromosome"/>
</dbReference>
<feature type="compositionally biased region" description="Polar residues" evidence="1">
    <location>
        <begin position="149"/>
        <end position="158"/>
    </location>
</feature>
<accession>A0A7M2WVI5</accession>
<keyword evidence="3" id="KW-1185">Reference proteome</keyword>
<protein>
    <submittedName>
        <fullName evidence="2">Uncharacterized protein</fullName>
    </submittedName>
</protein>
<dbReference type="AlphaFoldDB" id="A0A7M2WVI5"/>
<sequence length="214" mass="23753">MKRSWVRFTVSFVAVALLAGGIYGGILWARYPSAPDPASGTMTEAISYMATEQFGKLTKSHRKQYTIAIAERMRTIPFKDVVNLMMTDQAGKKAAAANLKDLSKEDMQEIGGHFMQVFLDGFYTQTGTERQGYLMMFALAEKAARSAASTQPSGQAATQPAGGRKKFDENHLPTPDQLEKEMAKLLQTQPPKTVAQMSQLFLDMRRTRETLGMK</sequence>
<reference evidence="2 3" key="1">
    <citation type="submission" date="2020-10" db="EMBL/GenBank/DDBJ databases">
        <title>Wide distribution of Phycisphaera-like planctomycetes from WD2101 soil group in peatlands and genome analysis of the first cultivated representative.</title>
        <authorList>
            <person name="Dedysh S.N."/>
            <person name="Beletsky A.V."/>
            <person name="Ivanova A."/>
            <person name="Kulichevskaya I.S."/>
            <person name="Suzina N.E."/>
            <person name="Philippov D.A."/>
            <person name="Rakitin A.L."/>
            <person name="Mardanov A.V."/>
            <person name="Ravin N.V."/>
        </authorList>
    </citation>
    <scope>NUCLEOTIDE SEQUENCE [LARGE SCALE GENOMIC DNA]</scope>
    <source>
        <strain evidence="2 3">M1803</strain>
    </source>
</reference>
<dbReference type="RefSeq" id="WP_206291474.1">
    <property type="nucleotide sequence ID" value="NZ_CP063458.1"/>
</dbReference>